<dbReference type="InterPro" id="IPR008271">
    <property type="entry name" value="Ser/Thr_kinase_AS"/>
</dbReference>
<dbReference type="PROSITE" id="PS51178">
    <property type="entry name" value="PASTA"/>
    <property type="match status" value="3"/>
</dbReference>
<dbReference type="EC" id="2.7.11.1" evidence="1"/>
<dbReference type="PROSITE" id="PS00108">
    <property type="entry name" value="PROTEIN_KINASE_ST"/>
    <property type="match status" value="1"/>
</dbReference>
<feature type="domain" description="PASTA" evidence="13">
    <location>
        <begin position="500"/>
        <end position="567"/>
    </location>
</feature>
<dbReference type="SUPFAM" id="SSF56112">
    <property type="entry name" value="Protein kinase-like (PK-like)"/>
    <property type="match status" value="1"/>
</dbReference>
<dbReference type="SUPFAM" id="SSF54184">
    <property type="entry name" value="Penicillin-binding protein 2x (pbp-2x), c-terminal domain"/>
    <property type="match status" value="2"/>
</dbReference>
<evidence type="ECO:0000256" key="10">
    <source>
        <dbReference type="SAM" id="MobiDB-lite"/>
    </source>
</evidence>
<dbReference type="NCBIfam" id="NF033483">
    <property type="entry name" value="PknB_PASTA_kin"/>
    <property type="match status" value="1"/>
</dbReference>
<keyword evidence="11" id="KW-1133">Transmembrane helix</keyword>
<dbReference type="InterPro" id="IPR005543">
    <property type="entry name" value="PASTA_dom"/>
</dbReference>
<keyword evidence="5 14" id="KW-0418">Kinase</keyword>
<evidence type="ECO:0000256" key="3">
    <source>
        <dbReference type="ARBA" id="ARBA00022679"/>
    </source>
</evidence>
<keyword evidence="11" id="KW-0812">Transmembrane</keyword>
<protein>
    <recommendedName>
        <fullName evidence="1">non-specific serine/threonine protein kinase</fullName>
        <ecNumber evidence="1">2.7.11.1</ecNumber>
    </recommendedName>
</protein>
<dbReference type="InterPro" id="IPR011009">
    <property type="entry name" value="Kinase-like_dom_sf"/>
</dbReference>
<dbReference type="CDD" id="cd14014">
    <property type="entry name" value="STKc_PknB_like"/>
    <property type="match status" value="1"/>
</dbReference>
<gene>
    <name evidence="14" type="primary">pknB</name>
    <name evidence="14" type="ORF">ACFSTF_06345</name>
</gene>
<evidence type="ECO:0000259" key="12">
    <source>
        <dbReference type="PROSITE" id="PS50011"/>
    </source>
</evidence>
<feature type="region of interest" description="Disordered" evidence="10">
    <location>
        <begin position="268"/>
        <end position="329"/>
    </location>
</feature>
<feature type="transmembrane region" description="Helical" evidence="11">
    <location>
        <begin position="336"/>
        <end position="359"/>
    </location>
</feature>
<evidence type="ECO:0000256" key="4">
    <source>
        <dbReference type="ARBA" id="ARBA00022741"/>
    </source>
</evidence>
<evidence type="ECO:0000256" key="6">
    <source>
        <dbReference type="ARBA" id="ARBA00022840"/>
    </source>
</evidence>
<dbReference type="Gene3D" id="1.10.510.10">
    <property type="entry name" value="Transferase(Phosphotransferase) domain 1"/>
    <property type="match status" value="1"/>
</dbReference>
<evidence type="ECO:0000313" key="15">
    <source>
        <dbReference type="Proteomes" id="UP001597458"/>
    </source>
</evidence>
<sequence>MIGRRISDRYDILSRLGEGGMAVVYKAKDLILDRLVAVKILRHDFSNDEEFIRRFRREAESVASLSHPNIVNIYDIGEEDDCYFIVMEYVQGITLKKFIKSYSPVSFQEVVYIAKQIALALAHAHERGIVHRDIKPHNILIDENENVKVTDFGIALGVTSATITYTNSILGSAHYISPEQASGGKATIKSDIYAFGIVLFELLTDRIPYPGSSPVTVAIKHLNDPFPYPKDFRHDIPQSLENVVIKAVEKNPNLRYDTMNELYEDLDTALEPNRLNEPRRERHDDISPMEYESTDQEETIKIPAVPRKTENLTEEQKPNEGNKPSKKPKKTKKKRFWLWITLLILMILIGASVAAFYIFPKLFYVQDTTVPDLKGMKYQNAVKQLKEKHLKSLRRNVADNQIDKGKVARQDPESQTEVKENSSVTVYVSTGAKKEILDNYIGYDRQSVLDLIRDKNYKEIVWKKEYSSTIPEGEVMKQDPSPGKKIIPSQTTLELTYSAGEEEQSVPDLTGLNEDEAKSKLDHLGLKMKVKDGDYSDSIEKGNVLEQTPQQGESLKKGSSVIVYLSKGKELKPETIKKTVKVELDQNQNDQNQTEQKPTHVQIIYTDASHHNETFVDEEINETKSYTIPLTINPNESANYQVLINGEVKKEETIDYDED</sequence>
<evidence type="ECO:0000256" key="2">
    <source>
        <dbReference type="ARBA" id="ARBA00022527"/>
    </source>
</evidence>
<evidence type="ECO:0000256" key="1">
    <source>
        <dbReference type="ARBA" id="ARBA00012513"/>
    </source>
</evidence>
<keyword evidence="11" id="KW-0472">Membrane</keyword>
<feature type="domain" description="PASTA" evidence="13">
    <location>
        <begin position="431"/>
        <end position="499"/>
    </location>
</feature>
<dbReference type="Gene3D" id="3.30.10.20">
    <property type="match status" value="3"/>
</dbReference>
<dbReference type="SMART" id="SM00220">
    <property type="entry name" value="S_TKc"/>
    <property type="match status" value="1"/>
</dbReference>
<evidence type="ECO:0000256" key="8">
    <source>
        <dbReference type="ARBA" id="ARBA00048679"/>
    </source>
</evidence>
<feature type="domain" description="Protein kinase" evidence="12">
    <location>
        <begin position="10"/>
        <end position="270"/>
    </location>
</feature>
<organism evidence="14 15">
    <name type="scientific">Terrilactibacillus laevilacticus</name>
    <dbReference type="NCBI Taxonomy" id="1380157"/>
    <lineage>
        <taxon>Bacteria</taxon>
        <taxon>Bacillati</taxon>
        <taxon>Bacillota</taxon>
        <taxon>Bacilli</taxon>
        <taxon>Bacillales</taxon>
        <taxon>Bacillaceae</taxon>
        <taxon>Terrilactibacillus</taxon>
    </lineage>
</organism>
<dbReference type="PROSITE" id="PS00107">
    <property type="entry name" value="PROTEIN_KINASE_ATP"/>
    <property type="match status" value="1"/>
</dbReference>
<dbReference type="Gene3D" id="2.60.40.2560">
    <property type="match status" value="1"/>
</dbReference>
<keyword evidence="15" id="KW-1185">Reference proteome</keyword>
<feature type="domain" description="PASTA" evidence="13">
    <location>
        <begin position="364"/>
        <end position="430"/>
    </location>
</feature>
<keyword evidence="4 9" id="KW-0547">Nucleotide-binding</keyword>
<feature type="compositionally biased region" description="Basic and acidic residues" evidence="10">
    <location>
        <begin position="307"/>
        <end position="320"/>
    </location>
</feature>
<dbReference type="Pfam" id="PF00069">
    <property type="entry name" value="Pkinase"/>
    <property type="match status" value="1"/>
</dbReference>
<dbReference type="Pfam" id="PF03793">
    <property type="entry name" value="PASTA"/>
    <property type="match status" value="3"/>
</dbReference>
<dbReference type="RefSeq" id="WP_141189232.1">
    <property type="nucleotide sequence ID" value="NZ_JBHUMR010000008.1"/>
</dbReference>
<evidence type="ECO:0000256" key="9">
    <source>
        <dbReference type="PROSITE-ProRule" id="PRU10141"/>
    </source>
</evidence>
<comment type="catalytic activity">
    <reaction evidence="8">
        <text>L-seryl-[protein] + ATP = O-phospho-L-seryl-[protein] + ADP + H(+)</text>
        <dbReference type="Rhea" id="RHEA:17989"/>
        <dbReference type="Rhea" id="RHEA-COMP:9863"/>
        <dbReference type="Rhea" id="RHEA-COMP:11604"/>
        <dbReference type="ChEBI" id="CHEBI:15378"/>
        <dbReference type="ChEBI" id="CHEBI:29999"/>
        <dbReference type="ChEBI" id="CHEBI:30616"/>
        <dbReference type="ChEBI" id="CHEBI:83421"/>
        <dbReference type="ChEBI" id="CHEBI:456216"/>
        <dbReference type="EC" id="2.7.11.1"/>
    </reaction>
</comment>
<evidence type="ECO:0000256" key="7">
    <source>
        <dbReference type="ARBA" id="ARBA00047899"/>
    </source>
</evidence>
<evidence type="ECO:0000259" key="13">
    <source>
        <dbReference type="PROSITE" id="PS51178"/>
    </source>
</evidence>
<dbReference type="GO" id="GO:0016301">
    <property type="term" value="F:kinase activity"/>
    <property type="evidence" value="ECO:0007669"/>
    <property type="project" value="UniProtKB-KW"/>
</dbReference>
<dbReference type="SMART" id="SM00740">
    <property type="entry name" value="PASTA"/>
    <property type="match status" value="3"/>
</dbReference>
<dbReference type="PANTHER" id="PTHR43289:SF34">
    <property type="entry name" value="SERINE_THREONINE-PROTEIN KINASE YBDM-RELATED"/>
    <property type="match status" value="1"/>
</dbReference>
<accession>A0ABW5PPW9</accession>
<dbReference type="CDD" id="cd06577">
    <property type="entry name" value="PASTA_pknB"/>
    <property type="match status" value="3"/>
</dbReference>
<dbReference type="InterPro" id="IPR000719">
    <property type="entry name" value="Prot_kinase_dom"/>
</dbReference>
<dbReference type="PANTHER" id="PTHR43289">
    <property type="entry name" value="MITOGEN-ACTIVATED PROTEIN KINASE KINASE KINASE 20-RELATED"/>
    <property type="match status" value="1"/>
</dbReference>
<dbReference type="InterPro" id="IPR017441">
    <property type="entry name" value="Protein_kinase_ATP_BS"/>
</dbReference>
<feature type="compositionally biased region" description="Basic and acidic residues" evidence="10">
    <location>
        <begin position="274"/>
        <end position="286"/>
    </location>
</feature>
<dbReference type="Proteomes" id="UP001597458">
    <property type="component" value="Unassembled WGS sequence"/>
</dbReference>
<comment type="catalytic activity">
    <reaction evidence="7">
        <text>L-threonyl-[protein] + ATP = O-phospho-L-threonyl-[protein] + ADP + H(+)</text>
        <dbReference type="Rhea" id="RHEA:46608"/>
        <dbReference type="Rhea" id="RHEA-COMP:11060"/>
        <dbReference type="Rhea" id="RHEA-COMP:11605"/>
        <dbReference type="ChEBI" id="CHEBI:15378"/>
        <dbReference type="ChEBI" id="CHEBI:30013"/>
        <dbReference type="ChEBI" id="CHEBI:30616"/>
        <dbReference type="ChEBI" id="CHEBI:61977"/>
        <dbReference type="ChEBI" id="CHEBI:456216"/>
        <dbReference type="EC" id="2.7.11.1"/>
    </reaction>
</comment>
<evidence type="ECO:0000256" key="5">
    <source>
        <dbReference type="ARBA" id="ARBA00022777"/>
    </source>
</evidence>
<feature type="binding site" evidence="9">
    <location>
        <position position="39"/>
    </location>
    <ligand>
        <name>ATP</name>
        <dbReference type="ChEBI" id="CHEBI:30616"/>
    </ligand>
</feature>
<keyword evidence="3" id="KW-0808">Transferase</keyword>
<name>A0ABW5PPW9_9BACI</name>
<evidence type="ECO:0000256" key="11">
    <source>
        <dbReference type="SAM" id="Phobius"/>
    </source>
</evidence>
<dbReference type="Gene3D" id="3.30.200.20">
    <property type="entry name" value="Phosphorylase Kinase, domain 1"/>
    <property type="match status" value="1"/>
</dbReference>
<evidence type="ECO:0000313" key="14">
    <source>
        <dbReference type="EMBL" id="MFD2616930.1"/>
    </source>
</evidence>
<proteinExistence type="predicted"/>
<dbReference type="EMBL" id="JBHUMR010000008">
    <property type="protein sequence ID" value="MFD2616930.1"/>
    <property type="molecule type" value="Genomic_DNA"/>
</dbReference>
<reference evidence="15" key="1">
    <citation type="journal article" date="2019" name="Int. J. Syst. Evol. Microbiol.">
        <title>The Global Catalogue of Microorganisms (GCM) 10K type strain sequencing project: providing services to taxonomists for standard genome sequencing and annotation.</title>
        <authorList>
            <consortium name="The Broad Institute Genomics Platform"/>
            <consortium name="The Broad Institute Genome Sequencing Center for Infectious Disease"/>
            <person name="Wu L."/>
            <person name="Ma J."/>
        </authorList>
    </citation>
    <scope>NUCLEOTIDE SEQUENCE [LARGE SCALE GENOMIC DNA]</scope>
    <source>
        <strain evidence="15">TISTR 2241</strain>
    </source>
</reference>
<dbReference type="PROSITE" id="PS50011">
    <property type="entry name" value="PROTEIN_KINASE_DOM"/>
    <property type="match status" value="1"/>
</dbReference>
<keyword evidence="6 9" id="KW-0067">ATP-binding</keyword>
<keyword evidence="2" id="KW-0723">Serine/threonine-protein kinase</keyword>
<comment type="caution">
    <text evidence="14">The sequence shown here is derived from an EMBL/GenBank/DDBJ whole genome shotgun (WGS) entry which is preliminary data.</text>
</comment>